<reference evidence="5 6" key="1">
    <citation type="submission" date="2022-05" db="EMBL/GenBank/DDBJ databases">
        <authorList>
            <consortium name="Genoscope - CEA"/>
            <person name="William W."/>
        </authorList>
    </citation>
    <scope>NUCLEOTIDE SEQUENCE [LARGE SCALE GENOMIC DNA]</scope>
</reference>
<feature type="region of interest" description="Disordered" evidence="4">
    <location>
        <begin position="857"/>
        <end position="893"/>
    </location>
</feature>
<keyword evidence="2" id="KW-0547">Nucleotide-binding</keyword>
<evidence type="ECO:0000313" key="6">
    <source>
        <dbReference type="Proteomes" id="UP001159427"/>
    </source>
</evidence>
<evidence type="ECO:0000256" key="2">
    <source>
        <dbReference type="ARBA" id="ARBA00022741"/>
    </source>
</evidence>
<evidence type="ECO:0000256" key="4">
    <source>
        <dbReference type="SAM" id="MobiDB-lite"/>
    </source>
</evidence>
<gene>
    <name evidence="5" type="ORF">PEVE_00012413</name>
</gene>
<dbReference type="PANTHER" id="PTHR12241">
    <property type="entry name" value="TUBULIN POLYGLUTAMYLASE"/>
    <property type="match status" value="1"/>
</dbReference>
<dbReference type="PROSITE" id="PS51221">
    <property type="entry name" value="TTL"/>
    <property type="match status" value="1"/>
</dbReference>
<evidence type="ECO:0000313" key="5">
    <source>
        <dbReference type="EMBL" id="CAH3021684.1"/>
    </source>
</evidence>
<keyword evidence="1" id="KW-0436">Ligase</keyword>
<protein>
    <recommendedName>
        <fullName evidence="7">Tubulin polyglutamylase ttll6</fullName>
    </recommendedName>
</protein>
<comment type="caution">
    <text evidence="5">The sequence shown here is derived from an EMBL/GenBank/DDBJ whole genome shotgun (WGS) entry which is preliminary data.</text>
</comment>
<feature type="compositionally biased region" description="Acidic residues" evidence="4">
    <location>
        <begin position="1"/>
        <end position="15"/>
    </location>
</feature>
<feature type="region of interest" description="Disordered" evidence="4">
    <location>
        <begin position="600"/>
        <end position="627"/>
    </location>
</feature>
<feature type="compositionally biased region" description="Basic and acidic residues" evidence="4">
    <location>
        <begin position="512"/>
        <end position="523"/>
    </location>
</feature>
<name>A0ABN8LYA6_9CNID</name>
<feature type="compositionally biased region" description="Basic and acidic residues" evidence="4">
    <location>
        <begin position="541"/>
        <end position="554"/>
    </location>
</feature>
<evidence type="ECO:0008006" key="7">
    <source>
        <dbReference type="Google" id="ProtNLM"/>
    </source>
</evidence>
<dbReference type="EMBL" id="CALNXI010000191">
    <property type="protein sequence ID" value="CAH3021684.1"/>
    <property type="molecule type" value="Genomic_DNA"/>
</dbReference>
<accession>A0ABN8LYA6</accession>
<evidence type="ECO:0000256" key="3">
    <source>
        <dbReference type="ARBA" id="ARBA00022840"/>
    </source>
</evidence>
<dbReference type="SUPFAM" id="SSF56059">
    <property type="entry name" value="Glutathione synthetase ATP-binding domain-like"/>
    <property type="match status" value="1"/>
</dbReference>
<feature type="region of interest" description="Disordered" evidence="4">
    <location>
        <begin position="498"/>
        <end position="562"/>
    </location>
</feature>
<dbReference type="Gene3D" id="3.30.470.20">
    <property type="entry name" value="ATP-grasp fold, B domain"/>
    <property type="match status" value="1"/>
</dbReference>
<keyword evidence="3" id="KW-0067">ATP-binding</keyword>
<dbReference type="PANTHER" id="PTHR12241:SF161">
    <property type="entry name" value="TUBULIN POLYGLUTAMYLASE TTLL6"/>
    <property type="match status" value="1"/>
</dbReference>
<feature type="region of interest" description="Disordered" evidence="4">
    <location>
        <begin position="1"/>
        <end position="55"/>
    </location>
</feature>
<dbReference type="Proteomes" id="UP001159427">
    <property type="component" value="Unassembled WGS sequence"/>
</dbReference>
<feature type="compositionally biased region" description="Polar residues" evidence="4">
    <location>
        <begin position="602"/>
        <end position="627"/>
    </location>
</feature>
<dbReference type="Pfam" id="PF03133">
    <property type="entry name" value="TTL"/>
    <property type="match status" value="1"/>
</dbReference>
<organism evidence="5 6">
    <name type="scientific">Porites evermanni</name>
    <dbReference type="NCBI Taxonomy" id="104178"/>
    <lineage>
        <taxon>Eukaryota</taxon>
        <taxon>Metazoa</taxon>
        <taxon>Cnidaria</taxon>
        <taxon>Anthozoa</taxon>
        <taxon>Hexacorallia</taxon>
        <taxon>Scleractinia</taxon>
        <taxon>Fungiina</taxon>
        <taxon>Poritidae</taxon>
        <taxon>Porites</taxon>
    </lineage>
</organism>
<sequence>MADNEVEGEISENESDISLHGESECEGEDSGGEDVREQIAATATDEQPVTPRKGKVKKKKKKWLSVCLTNCKYESVRRVTKRFGMKEVGEDEDWTLFWTDCSVALERCMDMRRYQKINHFPGMSEICRKDLLARNMNRLWKQFPKDYAVFPKTWCLPADYGEFQAYCRQKKNKTFILKPESGSQGKGIFLTKNPKDVKPGEHMVCQQYVSKPFLIDGFKFDLRVYVLVTSCDPLRIFVYEDGLGRFATMKYLDPSANNLDDICMHLTNYAVNKHSKDFMRDEETGSKRRITTMNKWFEDNGYNVKEIWNSIEDVIIKTLITAHPILKHNYRTCFPNHNKGSACFEILGFDILLDKKLKAWVLEVNHSPSFTTDSPLDKEIKDGLMYDALNLLNFGACDRRKILEEDKKRVRDRLLQKQRPRENKKDDVDNQSQYTEWLKKYEDTHLGKYRRIYPEGNEEKYAVFFENSCSLFQETAASKARIECARVQREQIIAKQQELETARLKNSGRAPKGKDGLRPESPHSRRPRRPPVKKMIQANKNKFDGRRASHEQSDTTKPMTISEEEELERITCLLQRDNLIRGLGVVEFVYKLLHCTPGTGGPQKNCSLHHSSNNYNPKESPSKSSAGNYREMFSGVGASSMYGSMGLLSTTGGVTTGNSVVSSQLSRFQTYQPAALSAVMNMNSLNQQAPPTLTRNDRRALASFGIVPTAPTGLPKHRYGSRKLAGNTRTMISNADSDWKSGSYTGIDNAYGMIDPRLDNQHSGTLRRRTLSASGVKTCPDSIQGNGARAVNPRVLATNVAGGSQTNLSSPGGVTPGAHAQQYMCSMYTFPNVLKVAPQPQNGMNLSVISGPAPVSYRPSQAGVGSEHADSTQRIGPSPSGLMRSTKAQRARGATNNLRLKQLELRENHAVVLS</sequence>
<keyword evidence="6" id="KW-1185">Reference proteome</keyword>
<proteinExistence type="predicted"/>
<evidence type="ECO:0000256" key="1">
    <source>
        <dbReference type="ARBA" id="ARBA00022598"/>
    </source>
</evidence>
<dbReference type="InterPro" id="IPR004344">
    <property type="entry name" value="TTL/TTLL_fam"/>
</dbReference>